<evidence type="ECO:0000256" key="1">
    <source>
        <dbReference type="SAM" id="MobiDB-lite"/>
    </source>
</evidence>
<sequence length="61" mass="6924">MKSKSTGHWSDRGENSGTFSLKMGKTLHPTPYTLHPAPRKNFLPQTLNRFCLLLEKRPSIA</sequence>
<evidence type="ECO:0000313" key="2">
    <source>
        <dbReference type="EMBL" id="TRV22761.1"/>
    </source>
</evidence>
<feature type="region of interest" description="Disordered" evidence="1">
    <location>
        <begin position="1"/>
        <end position="24"/>
    </location>
</feature>
<name>A0A552LRB0_9CHRO</name>
<comment type="caution">
    <text evidence="2">The sequence shown here is derived from an EMBL/GenBank/DDBJ whole genome shotgun (WGS) entry which is preliminary data.</text>
</comment>
<protein>
    <submittedName>
        <fullName evidence="2">Uncharacterized protein</fullName>
    </submittedName>
</protein>
<reference evidence="2 3" key="1">
    <citation type="submission" date="2019-01" db="EMBL/GenBank/DDBJ databases">
        <title>Coherence of Microcystis species and biogeography revealed through population genomics.</title>
        <authorList>
            <person name="Perez-Carrascal O.M."/>
            <person name="Terrat Y."/>
            <person name="Giani A."/>
            <person name="Fortin N."/>
            <person name="Tromas N."/>
            <person name="Shapiro B.J."/>
        </authorList>
    </citation>
    <scope>NUCLEOTIDE SEQUENCE [LARGE SCALE GENOMIC DNA]</scope>
    <source>
        <strain evidence="2">Mf_WU_F_19750830_S460</strain>
    </source>
</reference>
<evidence type="ECO:0000313" key="3">
    <source>
        <dbReference type="Proteomes" id="UP000320730"/>
    </source>
</evidence>
<dbReference type="EMBL" id="SFAN01000076">
    <property type="protein sequence ID" value="TRV22761.1"/>
    <property type="molecule type" value="Genomic_DNA"/>
</dbReference>
<dbReference type="Proteomes" id="UP000320730">
    <property type="component" value="Unassembled WGS sequence"/>
</dbReference>
<dbReference type="AlphaFoldDB" id="A0A552LRB0"/>
<gene>
    <name evidence="2" type="ORF">EWV40_09405</name>
</gene>
<accession>A0A552LRB0</accession>
<organism evidence="2 3">
    <name type="scientific">Microcystis flos-aquae Mf_WU_F_19750830_S460</name>
    <dbReference type="NCBI Taxonomy" id="2486237"/>
    <lineage>
        <taxon>Bacteria</taxon>
        <taxon>Bacillati</taxon>
        <taxon>Cyanobacteriota</taxon>
        <taxon>Cyanophyceae</taxon>
        <taxon>Oscillatoriophycideae</taxon>
        <taxon>Chroococcales</taxon>
        <taxon>Microcystaceae</taxon>
        <taxon>Microcystis</taxon>
    </lineage>
</organism>
<proteinExistence type="predicted"/>